<sequence>MLNGLSRMLFDLFVREAFLRDTSDSWRIYFKWNLSLGLFVQGRQKELNKKNTLRL</sequence>
<gene>
    <name evidence="1" type="ORF">HNY73_006305</name>
</gene>
<organism evidence="1 2">
    <name type="scientific">Argiope bruennichi</name>
    <name type="common">Wasp spider</name>
    <name type="synonym">Aranea bruennichi</name>
    <dbReference type="NCBI Taxonomy" id="94029"/>
    <lineage>
        <taxon>Eukaryota</taxon>
        <taxon>Metazoa</taxon>
        <taxon>Ecdysozoa</taxon>
        <taxon>Arthropoda</taxon>
        <taxon>Chelicerata</taxon>
        <taxon>Arachnida</taxon>
        <taxon>Araneae</taxon>
        <taxon>Araneomorphae</taxon>
        <taxon>Entelegynae</taxon>
        <taxon>Araneoidea</taxon>
        <taxon>Araneidae</taxon>
        <taxon>Argiope</taxon>
    </lineage>
</organism>
<comment type="caution">
    <text evidence="1">The sequence shown here is derived from an EMBL/GenBank/DDBJ whole genome shotgun (WGS) entry which is preliminary data.</text>
</comment>
<proteinExistence type="predicted"/>
<dbReference type="Proteomes" id="UP000807504">
    <property type="component" value="Unassembled WGS sequence"/>
</dbReference>
<name>A0A8T0FJM4_ARGBR</name>
<evidence type="ECO:0000313" key="2">
    <source>
        <dbReference type="Proteomes" id="UP000807504"/>
    </source>
</evidence>
<accession>A0A8T0FJM4</accession>
<keyword evidence="2" id="KW-1185">Reference proteome</keyword>
<reference evidence="1" key="2">
    <citation type="submission" date="2020-06" db="EMBL/GenBank/DDBJ databases">
        <authorList>
            <person name="Sheffer M."/>
        </authorList>
    </citation>
    <scope>NUCLEOTIDE SEQUENCE</scope>
</reference>
<evidence type="ECO:0000313" key="1">
    <source>
        <dbReference type="EMBL" id="KAF8791444.1"/>
    </source>
</evidence>
<dbReference type="EMBL" id="JABXBU010000011">
    <property type="protein sequence ID" value="KAF8791444.1"/>
    <property type="molecule type" value="Genomic_DNA"/>
</dbReference>
<reference evidence="1" key="1">
    <citation type="journal article" date="2020" name="bioRxiv">
        <title>Chromosome-level reference genome of the European wasp spider Argiope bruennichi: a resource for studies on range expansion and evolutionary adaptation.</title>
        <authorList>
            <person name="Sheffer M.M."/>
            <person name="Hoppe A."/>
            <person name="Krehenwinkel H."/>
            <person name="Uhl G."/>
            <person name="Kuss A.W."/>
            <person name="Jensen L."/>
            <person name="Jensen C."/>
            <person name="Gillespie R.G."/>
            <person name="Hoff K.J."/>
            <person name="Prost S."/>
        </authorList>
    </citation>
    <scope>NUCLEOTIDE SEQUENCE</scope>
</reference>
<protein>
    <submittedName>
        <fullName evidence="1">Uncharacterized protein</fullName>
    </submittedName>
</protein>
<dbReference type="AlphaFoldDB" id="A0A8T0FJM4"/>